<dbReference type="EMBL" id="NVVJ01000025">
    <property type="protein sequence ID" value="PCJ24573.1"/>
    <property type="molecule type" value="Genomic_DNA"/>
</dbReference>
<protein>
    <recommendedName>
        <fullName evidence="7 18">Phosphatidate cytidylyltransferase</fullName>
        <ecNumber evidence="6 18">2.7.7.41</ecNumber>
    </recommendedName>
</protein>
<dbReference type="PANTHER" id="PTHR46382">
    <property type="entry name" value="PHOSPHATIDATE CYTIDYLYLTRANSFERASE"/>
    <property type="match status" value="1"/>
</dbReference>
<proteinExistence type="inferred from homology"/>
<dbReference type="InterPro" id="IPR000374">
    <property type="entry name" value="PC_trans"/>
</dbReference>
<feature type="transmembrane region" description="Helical" evidence="19">
    <location>
        <begin position="237"/>
        <end position="260"/>
    </location>
</feature>
<evidence type="ECO:0000256" key="3">
    <source>
        <dbReference type="ARBA" id="ARBA00005119"/>
    </source>
</evidence>
<comment type="subcellular location">
    <subcellularLocation>
        <location evidence="2">Cell membrane</location>
        <topology evidence="2">Multi-pass membrane protein</topology>
    </subcellularLocation>
</comment>
<feature type="transmembrane region" description="Helical" evidence="19">
    <location>
        <begin position="143"/>
        <end position="163"/>
    </location>
</feature>
<evidence type="ECO:0000256" key="14">
    <source>
        <dbReference type="ARBA" id="ARBA00023098"/>
    </source>
</evidence>
<feature type="transmembrane region" description="Helical" evidence="19">
    <location>
        <begin position="24"/>
        <end position="42"/>
    </location>
</feature>
<evidence type="ECO:0000313" key="21">
    <source>
        <dbReference type="Proteomes" id="UP000218327"/>
    </source>
</evidence>
<evidence type="ECO:0000256" key="9">
    <source>
        <dbReference type="ARBA" id="ARBA00022516"/>
    </source>
</evidence>
<evidence type="ECO:0000256" key="6">
    <source>
        <dbReference type="ARBA" id="ARBA00012487"/>
    </source>
</evidence>
<feature type="transmembrane region" description="Helical" evidence="19">
    <location>
        <begin position="169"/>
        <end position="189"/>
    </location>
</feature>
<sequence>MSLLAGNDVLAATKTNQTRTNKVLKQRVITAIILLLALTIVATQLPSFYFAIVISLLILIASWEWTGFIGLSRQSTKITYLLTVAFMLLGLFFLLGVTPNAVEIDEIRVAVILALGLLFWLLSVFVLTGYPQNSRQWNDESKIASMGLFALAPAWTGIVTLKYLLPSGYLVLALVVLIAAVDVGAYFAGKSFGSRKLAPNLSPKKTWEGVWGGMVACLLVSAGLAWCMHNYMIKLSIMQMAFLICLSAVLTFFSVVGDLVESMLKRNQNLKDSGALLPGHGGILDRVDGLIAAIPVFVLTMMLIISDIG</sequence>
<keyword evidence="8" id="KW-1003">Cell membrane</keyword>
<evidence type="ECO:0000256" key="5">
    <source>
        <dbReference type="ARBA" id="ARBA00010185"/>
    </source>
</evidence>
<feature type="transmembrane region" description="Helical" evidence="19">
    <location>
        <begin position="287"/>
        <end position="306"/>
    </location>
</feature>
<comment type="caution">
    <text evidence="20">The sequence shown here is derived from an EMBL/GenBank/DDBJ whole genome shotgun (WGS) entry which is preliminary data.</text>
</comment>
<evidence type="ECO:0000256" key="19">
    <source>
        <dbReference type="SAM" id="Phobius"/>
    </source>
</evidence>
<evidence type="ECO:0000256" key="4">
    <source>
        <dbReference type="ARBA" id="ARBA00005189"/>
    </source>
</evidence>
<evidence type="ECO:0000256" key="2">
    <source>
        <dbReference type="ARBA" id="ARBA00004651"/>
    </source>
</evidence>
<gene>
    <name evidence="20" type="ORF">COA96_09270</name>
</gene>
<reference evidence="21" key="1">
    <citation type="submission" date="2017-08" db="EMBL/GenBank/DDBJ databases">
        <title>A dynamic microbial community with high functional redundancy inhabits the cold, oxic subseafloor aquifer.</title>
        <authorList>
            <person name="Tully B.J."/>
            <person name="Wheat C.G."/>
            <person name="Glazer B.T."/>
            <person name="Huber J.A."/>
        </authorList>
    </citation>
    <scope>NUCLEOTIDE SEQUENCE [LARGE SCALE GENOMIC DNA]</scope>
</reference>
<keyword evidence="16" id="KW-0594">Phospholipid biosynthesis</keyword>
<evidence type="ECO:0000256" key="13">
    <source>
        <dbReference type="ARBA" id="ARBA00022989"/>
    </source>
</evidence>
<evidence type="ECO:0000256" key="7">
    <source>
        <dbReference type="ARBA" id="ARBA00019373"/>
    </source>
</evidence>
<accession>A0A2A5AZ60</accession>
<keyword evidence="10 18" id="KW-0808">Transferase</keyword>
<dbReference type="PROSITE" id="PS01315">
    <property type="entry name" value="CDS"/>
    <property type="match status" value="1"/>
</dbReference>
<evidence type="ECO:0000256" key="8">
    <source>
        <dbReference type="ARBA" id="ARBA00022475"/>
    </source>
</evidence>
<comment type="similarity">
    <text evidence="5 18">Belongs to the CDS family.</text>
</comment>
<feature type="transmembrane region" description="Helical" evidence="19">
    <location>
        <begin position="109"/>
        <end position="131"/>
    </location>
</feature>
<evidence type="ECO:0000256" key="15">
    <source>
        <dbReference type="ARBA" id="ARBA00023136"/>
    </source>
</evidence>
<keyword evidence="14" id="KW-0443">Lipid metabolism</keyword>
<keyword evidence="12 18" id="KW-0548">Nucleotidyltransferase</keyword>
<evidence type="ECO:0000256" key="11">
    <source>
        <dbReference type="ARBA" id="ARBA00022692"/>
    </source>
</evidence>
<keyword evidence="17" id="KW-1208">Phospholipid metabolism</keyword>
<dbReference type="Pfam" id="PF01148">
    <property type="entry name" value="CTP_transf_1"/>
    <property type="match status" value="1"/>
</dbReference>
<dbReference type="AlphaFoldDB" id="A0A2A5AZ60"/>
<comment type="catalytic activity">
    <reaction evidence="1 18">
        <text>a 1,2-diacyl-sn-glycero-3-phosphate + CTP + H(+) = a CDP-1,2-diacyl-sn-glycerol + diphosphate</text>
        <dbReference type="Rhea" id="RHEA:16229"/>
        <dbReference type="ChEBI" id="CHEBI:15378"/>
        <dbReference type="ChEBI" id="CHEBI:33019"/>
        <dbReference type="ChEBI" id="CHEBI:37563"/>
        <dbReference type="ChEBI" id="CHEBI:58332"/>
        <dbReference type="ChEBI" id="CHEBI:58608"/>
        <dbReference type="EC" id="2.7.7.41"/>
    </reaction>
</comment>
<feature type="transmembrane region" description="Helical" evidence="19">
    <location>
        <begin position="210"/>
        <end position="231"/>
    </location>
</feature>
<comment type="pathway">
    <text evidence="3 18">Phospholipid metabolism; CDP-diacylglycerol biosynthesis; CDP-diacylglycerol from sn-glycerol 3-phosphate: step 3/3.</text>
</comment>
<dbReference type="Proteomes" id="UP000218327">
    <property type="component" value="Unassembled WGS sequence"/>
</dbReference>
<dbReference type="EC" id="2.7.7.41" evidence="6 18"/>
<evidence type="ECO:0000256" key="18">
    <source>
        <dbReference type="RuleBase" id="RU003938"/>
    </source>
</evidence>
<comment type="pathway">
    <text evidence="4">Lipid metabolism.</text>
</comment>
<organism evidence="20 21">
    <name type="scientific">SAR86 cluster bacterium</name>
    <dbReference type="NCBI Taxonomy" id="2030880"/>
    <lineage>
        <taxon>Bacteria</taxon>
        <taxon>Pseudomonadati</taxon>
        <taxon>Pseudomonadota</taxon>
        <taxon>Gammaproteobacteria</taxon>
        <taxon>SAR86 cluster</taxon>
    </lineage>
</organism>
<evidence type="ECO:0000256" key="1">
    <source>
        <dbReference type="ARBA" id="ARBA00001698"/>
    </source>
</evidence>
<dbReference type="GO" id="GO:0005886">
    <property type="term" value="C:plasma membrane"/>
    <property type="evidence" value="ECO:0007669"/>
    <property type="project" value="UniProtKB-SubCell"/>
</dbReference>
<keyword evidence="15 19" id="KW-0472">Membrane</keyword>
<evidence type="ECO:0000313" key="20">
    <source>
        <dbReference type="EMBL" id="PCJ24573.1"/>
    </source>
</evidence>
<keyword evidence="11 18" id="KW-0812">Transmembrane</keyword>
<dbReference type="PANTHER" id="PTHR46382:SF1">
    <property type="entry name" value="PHOSPHATIDATE CYTIDYLYLTRANSFERASE"/>
    <property type="match status" value="1"/>
</dbReference>
<dbReference type="UniPathway" id="UPA00557">
    <property type="reaction ID" value="UER00614"/>
</dbReference>
<dbReference type="GO" id="GO:0016024">
    <property type="term" value="P:CDP-diacylglycerol biosynthetic process"/>
    <property type="evidence" value="ECO:0007669"/>
    <property type="project" value="UniProtKB-UniPathway"/>
</dbReference>
<keyword evidence="13 19" id="KW-1133">Transmembrane helix</keyword>
<evidence type="ECO:0000256" key="12">
    <source>
        <dbReference type="ARBA" id="ARBA00022695"/>
    </source>
</evidence>
<feature type="transmembrane region" description="Helical" evidence="19">
    <location>
        <begin position="78"/>
        <end position="97"/>
    </location>
</feature>
<evidence type="ECO:0000256" key="16">
    <source>
        <dbReference type="ARBA" id="ARBA00023209"/>
    </source>
</evidence>
<name>A0A2A5AZ60_9GAMM</name>
<evidence type="ECO:0000256" key="10">
    <source>
        <dbReference type="ARBA" id="ARBA00022679"/>
    </source>
</evidence>
<keyword evidence="9" id="KW-0444">Lipid biosynthesis</keyword>
<evidence type="ECO:0000256" key="17">
    <source>
        <dbReference type="ARBA" id="ARBA00023264"/>
    </source>
</evidence>
<dbReference type="GO" id="GO:0004605">
    <property type="term" value="F:phosphatidate cytidylyltransferase activity"/>
    <property type="evidence" value="ECO:0007669"/>
    <property type="project" value="UniProtKB-EC"/>
</dbReference>